<proteinExistence type="predicted"/>
<evidence type="ECO:0008006" key="3">
    <source>
        <dbReference type="Google" id="ProtNLM"/>
    </source>
</evidence>
<name>A0ABS3LA71_9ENTE</name>
<dbReference type="EMBL" id="JAFREM010000016">
    <property type="protein sequence ID" value="MBO1306533.1"/>
    <property type="molecule type" value="Genomic_DNA"/>
</dbReference>
<dbReference type="Gene3D" id="1.10.10.10">
    <property type="entry name" value="Winged helix-like DNA-binding domain superfamily/Winged helix DNA-binding domain"/>
    <property type="match status" value="1"/>
</dbReference>
<organism evidence="1 2">
    <name type="scientific">Candidatus Enterococcus moelleringii</name>
    <dbReference type="NCBI Taxonomy" id="2815325"/>
    <lineage>
        <taxon>Bacteria</taxon>
        <taxon>Bacillati</taxon>
        <taxon>Bacillota</taxon>
        <taxon>Bacilli</taxon>
        <taxon>Lactobacillales</taxon>
        <taxon>Enterococcaceae</taxon>
        <taxon>Enterococcus</taxon>
    </lineage>
</organism>
<dbReference type="InterPro" id="IPR036388">
    <property type="entry name" value="WH-like_DNA-bd_sf"/>
</dbReference>
<reference evidence="1 2" key="1">
    <citation type="submission" date="2021-03" db="EMBL/GenBank/DDBJ databases">
        <title>Enterococcal diversity collection.</title>
        <authorList>
            <person name="Gilmore M.S."/>
            <person name="Schwartzman J."/>
            <person name="Van Tyne D."/>
            <person name="Martin M."/>
            <person name="Earl A.M."/>
            <person name="Manson A.L."/>
            <person name="Straub T."/>
            <person name="Salamzade R."/>
            <person name="Saavedra J."/>
            <person name="Lebreton F."/>
            <person name="Prichula J."/>
            <person name="Schaufler K."/>
            <person name="Gaca A."/>
            <person name="Sgardioli B."/>
            <person name="Wagenaar J."/>
            <person name="Strong T."/>
        </authorList>
    </citation>
    <scope>NUCLEOTIDE SEQUENCE [LARGE SCALE GENOMIC DNA]</scope>
    <source>
        <strain evidence="1 2">669A</strain>
    </source>
</reference>
<dbReference type="RefSeq" id="WP_207673462.1">
    <property type="nucleotide sequence ID" value="NZ_JAFREM010000016.1"/>
</dbReference>
<protein>
    <recommendedName>
        <fullName evidence="3">Helix-turn-helix domain-containing protein</fullName>
    </recommendedName>
</protein>
<comment type="caution">
    <text evidence="1">The sequence shown here is derived from an EMBL/GenBank/DDBJ whole genome shotgun (WGS) entry which is preliminary data.</text>
</comment>
<evidence type="ECO:0000313" key="1">
    <source>
        <dbReference type="EMBL" id="MBO1306533.1"/>
    </source>
</evidence>
<accession>A0ABS3LA71</accession>
<evidence type="ECO:0000313" key="2">
    <source>
        <dbReference type="Proteomes" id="UP000664601"/>
    </source>
</evidence>
<sequence>MAEVKILLADDQERELKKYFYQVAVDTLQQAKKDFNLDRDLVNRTEIQEWLDVSPQFLDELLVQGLPVTLIGTKKYFFSKQEVRKWIINYNKK</sequence>
<dbReference type="Proteomes" id="UP000664601">
    <property type="component" value="Unassembled WGS sequence"/>
</dbReference>
<gene>
    <name evidence="1" type="ORF">JZO70_10190</name>
</gene>
<keyword evidence="2" id="KW-1185">Reference proteome</keyword>